<evidence type="ECO:0000256" key="4">
    <source>
        <dbReference type="ARBA" id="ARBA00022980"/>
    </source>
</evidence>
<name>A0A8H8RWH0_9HELO</name>
<evidence type="ECO:0000256" key="3">
    <source>
        <dbReference type="ARBA" id="ARBA00022946"/>
    </source>
</evidence>
<evidence type="ECO:0000256" key="5">
    <source>
        <dbReference type="ARBA" id="ARBA00023128"/>
    </source>
</evidence>
<dbReference type="PANTHER" id="PTHR13124">
    <property type="entry name" value="39S RIBOSOMAL PROTEIN L46, MITOCHONDRIAL PRECURSOR-RELATED"/>
    <property type="match status" value="1"/>
</dbReference>
<dbReference type="InterPro" id="IPR015797">
    <property type="entry name" value="NUDIX_hydrolase-like_dom_sf"/>
</dbReference>
<dbReference type="GO" id="GO:0005762">
    <property type="term" value="C:mitochondrial large ribosomal subunit"/>
    <property type="evidence" value="ECO:0007669"/>
    <property type="project" value="TreeGrafter"/>
</dbReference>
<dbReference type="EMBL" id="QGMJ01000115">
    <property type="protein sequence ID" value="TVY41993.1"/>
    <property type="molecule type" value="Genomic_DNA"/>
</dbReference>
<reference evidence="9 10" key="1">
    <citation type="submission" date="2018-05" db="EMBL/GenBank/DDBJ databases">
        <title>Genome sequencing and assembly of the regulated plant pathogen Lachnellula willkommii and related sister species for the development of diagnostic species identification markers.</title>
        <authorList>
            <person name="Giroux E."/>
            <person name="Bilodeau G."/>
        </authorList>
    </citation>
    <scope>NUCLEOTIDE SEQUENCE [LARGE SCALE GENOMIC DNA]</scope>
    <source>
        <strain evidence="9 10">CBS 197.66</strain>
    </source>
</reference>
<evidence type="ECO:0000259" key="8">
    <source>
        <dbReference type="Pfam" id="PF11788"/>
    </source>
</evidence>
<gene>
    <name evidence="9" type="primary">MRPL17</name>
    <name evidence="9" type="ORF">LSUB1_G002101</name>
</gene>
<evidence type="ECO:0000256" key="6">
    <source>
        <dbReference type="ARBA" id="ARBA00023274"/>
    </source>
</evidence>
<accession>A0A8H8RWH0</accession>
<keyword evidence="5" id="KW-0496">Mitochondrion</keyword>
<dbReference type="OrthoDB" id="414075at2759"/>
<sequence length="335" mass="37210">MTASSRGSRAAIAIIRSSRPRLSTSFTSTPISPRAYATAATSLKTLTPEPNSQLHHLSSIPPVTSSANQYTTKAGILLSRPPLLTRPNTPFEDAYFFYQKRLHERLALPFSRYFYFKSDTPADVLYKSQAKERGGAAARELGGYTGYGDTAWNDELLVGDKTSSSAHKLDVLIKDGSAKTEDELDEEMGVQALKRYTKADKTRDEKALDRKLVRTLYLVVKSEKTGEWGFPEGEIVGRENLNQAAERILVQSAGLNMNTWIVGHAPIGHYVHPPPAPTIPGSKTFFMKGRIMTGQADLAGNQYGLEDFKWLTREELQKCLGKKYFSNVRNMLAAR</sequence>
<evidence type="ECO:0000256" key="7">
    <source>
        <dbReference type="ARBA" id="ARBA00035190"/>
    </source>
</evidence>
<dbReference type="Pfam" id="PF11788">
    <property type="entry name" value="MRP-L46"/>
    <property type="match status" value="1"/>
</dbReference>
<proteinExistence type="inferred from homology"/>
<protein>
    <recommendedName>
        <fullName evidence="7">Large ribosomal subunit protein mL46</fullName>
    </recommendedName>
</protein>
<dbReference type="GO" id="GO:0005743">
    <property type="term" value="C:mitochondrial inner membrane"/>
    <property type="evidence" value="ECO:0007669"/>
    <property type="project" value="UniProtKB-ARBA"/>
</dbReference>
<dbReference type="Proteomes" id="UP000462212">
    <property type="component" value="Unassembled WGS sequence"/>
</dbReference>
<dbReference type="FunFam" id="3.90.79.10:FF:000018">
    <property type="entry name" value="39S ribosomal protein L46, mitochondrial"/>
    <property type="match status" value="1"/>
</dbReference>
<keyword evidence="3" id="KW-0809">Transit peptide</keyword>
<dbReference type="SUPFAM" id="SSF55811">
    <property type="entry name" value="Nudix"/>
    <property type="match status" value="1"/>
</dbReference>
<evidence type="ECO:0000256" key="2">
    <source>
        <dbReference type="ARBA" id="ARBA00009070"/>
    </source>
</evidence>
<comment type="subcellular location">
    <subcellularLocation>
        <location evidence="1">Mitochondrion</location>
    </subcellularLocation>
</comment>
<comment type="caution">
    <text evidence="9">The sequence shown here is derived from an EMBL/GenBank/DDBJ whole genome shotgun (WGS) entry which is preliminary data.</text>
</comment>
<organism evidence="9 10">
    <name type="scientific">Lachnellula subtilissima</name>
    <dbReference type="NCBI Taxonomy" id="602034"/>
    <lineage>
        <taxon>Eukaryota</taxon>
        <taxon>Fungi</taxon>
        <taxon>Dikarya</taxon>
        <taxon>Ascomycota</taxon>
        <taxon>Pezizomycotina</taxon>
        <taxon>Leotiomycetes</taxon>
        <taxon>Helotiales</taxon>
        <taxon>Lachnaceae</taxon>
        <taxon>Lachnellula</taxon>
    </lineage>
</organism>
<dbReference type="CDD" id="cd04661">
    <property type="entry name" value="NUDIX_MRP_L46"/>
    <property type="match status" value="1"/>
</dbReference>
<evidence type="ECO:0000256" key="1">
    <source>
        <dbReference type="ARBA" id="ARBA00004173"/>
    </source>
</evidence>
<comment type="similarity">
    <text evidence="2">Belongs to the mitochondrion-specific ribosomal protein mL46 family.</text>
</comment>
<dbReference type="GO" id="GO:0003735">
    <property type="term" value="F:structural constituent of ribosome"/>
    <property type="evidence" value="ECO:0007669"/>
    <property type="project" value="InterPro"/>
</dbReference>
<dbReference type="Gene3D" id="3.90.79.10">
    <property type="entry name" value="Nucleoside Triphosphate Pyrophosphohydrolase"/>
    <property type="match status" value="1"/>
</dbReference>
<evidence type="ECO:0000313" key="9">
    <source>
        <dbReference type="EMBL" id="TVY41993.1"/>
    </source>
</evidence>
<dbReference type="InterPro" id="IPR033650">
    <property type="entry name" value="Ribosomal_mL46_NUDIX"/>
</dbReference>
<keyword evidence="6" id="KW-0687">Ribonucleoprotein</keyword>
<dbReference type="AlphaFoldDB" id="A0A8H8RWH0"/>
<evidence type="ECO:0000313" key="10">
    <source>
        <dbReference type="Proteomes" id="UP000462212"/>
    </source>
</evidence>
<keyword evidence="4 9" id="KW-0689">Ribosomal protein</keyword>
<feature type="domain" description="Large ribosomal subunit protein mL46 N-terminal" evidence="8">
    <location>
        <begin position="72"/>
        <end position="200"/>
    </location>
</feature>
<keyword evidence="10" id="KW-1185">Reference proteome</keyword>
<dbReference type="PANTHER" id="PTHR13124:SF12">
    <property type="entry name" value="LARGE RIBOSOMAL SUBUNIT PROTEIN ML46"/>
    <property type="match status" value="1"/>
</dbReference>
<dbReference type="InterPro" id="IPR040008">
    <property type="entry name" value="Ribosomal_mL46"/>
</dbReference>
<dbReference type="InterPro" id="IPR021757">
    <property type="entry name" value="Ribosomal_mL46_N"/>
</dbReference>